<dbReference type="AlphaFoldDB" id="A0A9J6FKQ5"/>
<dbReference type="OrthoDB" id="10056483at2759"/>
<dbReference type="EMBL" id="JABSTR010000002">
    <property type="protein sequence ID" value="KAH9363379.1"/>
    <property type="molecule type" value="Genomic_DNA"/>
</dbReference>
<sequence length="76" mass="8612">MYLRIGPKIALSPYMGPPNREMDIDISEAEVRLAIRKLRSNSNPGLDHISNLALRNHDDFLITSITAFLNTCWRTG</sequence>
<evidence type="ECO:0000313" key="1">
    <source>
        <dbReference type="EMBL" id="KAH9363379.1"/>
    </source>
</evidence>
<protein>
    <submittedName>
        <fullName evidence="1">Uncharacterized protein</fullName>
    </submittedName>
</protein>
<accession>A0A9J6FKQ5</accession>
<comment type="caution">
    <text evidence="1">The sequence shown here is derived from an EMBL/GenBank/DDBJ whole genome shotgun (WGS) entry which is preliminary data.</text>
</comment>
<organism evidence="1 2">
    <name type="scientific">Haemaphysalis longicornis</name>
    <name type="common">Bush tick</name>
    <dbReference type="NCBI Taxonomy" id="44386"/>
    <lineage>
        <taxon>Eukaryota</taxon>
        <taxon>Metazoa</taxon>
        <taxon>Ecdysozoa</taxon>
        <taxon>Arthropoda</taxon>
        <taxon>Chelicerata</taxon>
        <taxon>Arachnida</taxon>
        <taxon>Acari</taxon>
        <taxon>Parasitiformes</taxon>
        <taxon>Ixodida</taxon>
        <taxon>Ixodoidea</taxon>
        <taxon>Ixodidae</taxon>
        <taxon>Haemaphysalinae</taxon>
        <taxon>Haemaphysalis</taxon>
    </lineage>
</organism>
<dbReference type="VEuPathDB" id="VectorBase:HLOH_058723"/>
<reference evidence="1 2" key="1">
    <citation type="journal article" date="2020" name="Cell">
        <title>Large-Scale Comparative Analyses of Tick Genomes Elucidate Their Genetic Diversity and Vector Capacities.</title>
        <authorList>
            <consortium name="Tick Genome and Microbiome Consortium (TIGMIC)"/>
            <person name="Jia N."/>
            <person name="Wang J."/>
            <person name="Shi W."/>
            <person name="Du L."/>
            <person name="Sun Y."/>
            <person name="Zhan W."/>
            <person name="Jiang J.F."/>
            <person name="Wang Q."/>
            <person name="Zhang B."/>
            <person name="Ji P."/>
            <person name="Bell-Sakyi L."/>
            <person name="Cui X.M."/>
            <person name="Yuan T.T."/>
            <person name="Jiang B.G."/>
            <person name="Yang W.F."/>
            <person name="Lam T.T."/>
            <person name="Chang Q.C."/>
            <person name="Ding S.J."/>
            <person name="Wang X.J."/>
            <person name="Zhu J.G."/>
            <person name="Ruan X.D."/>
            <person name="Zhao L."/>
            <person name="Wei J.T."/>
            <person name="Ye R.Z."/>
            <person name="Que T.C."/>
            <person name="Du C.H."/>
            <person name="Zhou Y.H."/>
            <person name="Cheng J.X."/>
            <person name="Dai P.F."/>
            <person name="Guo W.B."/>
            <person name="Han X.H."/>
            <person name="Huang E.J."/>
            <person name="Li L.F."/>
            <person name="Wei W."/>
            <person name="Gao Y.C."/>
            <person name="Liu J.Z."/>
            <person name="Shao H.Z."/>
            <person name="Wang X."/>
            <person name="Wang C.C."/>
            <person name="Yang T.C."/>
            <person name="Huo Q.B."/>
            <person name="Li W."/>
            <person name="Chen H.Y."/>
            <person name="Chen S.E."/>
            <person name="Zhou L.G."/>
            <person name="Ni X.B."/>
            <person name="Tian J.H."/>
            <person name="Sheng Y."/>
            <person name="Liu T."/>
            <person name="Pan Y.S."/>
            <person name="Xia L.Y."/>
            <person name="Li J."/>
            <person name="Zhao F."/>
            <person name="Cao W.C."/>
        </authorList>
    </citation>
    <scope>NUCLEOTIDE SEQUENCE [LARGE SCALE GENOMIC DNA]</scope>
    <source>
        <strain evidence="1">HaeL-2018</strain>
    </source>
</reference>
<evidence type="ECO:0000313" key="2">
    <source>
        <dbReference type="Proteomes" id="UP000821853"/>
    </source>
</evidence>
<dbReference type="Proteomes" id="UP000821853">
    <property type="component" value="Chromosome 10"/>
</dbReference>
<proteinExistence type="predicted"/>
<gene>
    <name evidence="1" type="ORF">HPB48_006485</name>
</gene>
<keyword evidence="2" id="KW-1185">Reference proteome</keyword>
<name>A0A9J6FKQ5_HAELO</name>